<organism evidence="3 4">
    <name type="scientific">Varroa destructor</name>
    <name type="common">Honeybee mite</name>
    <dbReference type="NCBI Taxonomy" id="109461"/>
    <lineage>
        <taxon>Eukaryota</taxon>
        <taxon>Metazoa</taxon>
        <taxon>Ecdysozoa</taxon>
        <taxon>Arthropoda</taxon>
        <taxon>Chelicerata</taxon>
        <taxon>Arachnida</taxon>
        <taxon>Acari</taxon>
        <taxon>Parasitiformes</taxon>
        <taxon>Mesostigmata</taxon>
        <taxon>Gamasina</taxon>
        <taxon>Dermanyssoidea</taxon>
        <taxon>Varroidae</taxon>
        <taxon>Varroa</taxon>
    </lineage>
</organism>
<accession>A0A7M7JFL9</accession>
<keyword evidence="4" id="KW-1185">Reference proteome</keyword>
<dbReference type="AlphaFoldDB" id="A0A7M7JFL9"/>
<dbReference type="Proteomes" id="UP000594260">
    <property type="component" value="Unplaced"/>
</dbReference>
<feature type="compositionally biased region" description="Low complexity" evidence="1">
    <location>
        <begin position="128"/>
        <end position="167"/>
    </location>
</feature>
<feature type="region of interest" description="Disordered" evidence="1">
    <location>
        <begin position="65"/>
        <end position="96"/>
    </location>
</feature>
<sequence>MMRIFQVLTIAIFSYLVVGQKNDKDDDKFSIGLGVLAPSYRQKVGTGKELGAQIDFNAEGKGFSYTVSQGDPSSGKPYSSIQISRPAPAEAPESATRPVALPAQYQLPPQYTAPAPAPRYINTPSVNQASQQQYPQYQPPSQQYQPRPQQYQPSPQQYTAAAPQYNAPAPPPPQYTQPAPIQYQSKEPSTQYVPTSNPGVQYAPAITPPYTSLTPQHRSSSISYQPQLPEANLPQVAPQPFGGPTSTAALTQFQPRYQNPASPAYPNALAAPQTYNAPSSASQTPVAAPDYIPSVQNVKYQYGSGAELAFASQLSIFGQQNGRLS</sequence>
<dbReference type="KEGG" id="vde:111246306"/>
<protein>
    <submittedName>
        <fullName evidence="3">Uncharacterized protein</fullName>
    </submittedName>
</protein>
<dbReference type="GeneID" id="111246306"/>
<feature type="compositionally biased region" description="Low complexity" evidence="1">
    <location>
        <begin position="84"/>
        <end position="96"/>
    </location>
</feature>
<reference evidence="3" key="1">
    <citation type="submission" date="2021-01" db="UniProtKB">
        <authorList>
            <consortium name="EnsemblMetazoa"/>
        </authorList>
    </citation>
    <scope>IDENTIFICATION</scope>
</reference>
<evidence type="ECO:0000256" key="1">
    <source>
        <dbReference type="SAM" id="MobiDB-lite"/>
    </source>
</evidence>
<evidence type="ECO:0000313" key="4">
    <source>
        <dbReference type="Proteomes" id="UP000594260"/>
    </source>
</evidence>
<feature type="chain" id="PRO_5029497633" evidence="2">
    <location>
        <begin position="20"/>
        <end position="325"/>
    </location>
</feature>
<dbReference type="InParanoid" id="A0A7M7JFL9"/>
<evidence type="ECO:0000256" key="2">
    <source>
        <dbReference type="SAM" id="SignalP"/>
    </source>
</evidence>
<name>A0A7M7JFL9_VARDE</name>
<feature type="compositionally biased region" description="Polar residues" evidence="1">
    <location>
        <begin position="65"/>
        <end position="83"/>
    </location>
</feature>
<proteinExistence type="predicted"/>
<dbReference type="RefSeq" id="XP_022651410.1">
    <property type="nucleotide sequence ID" value="XM_022795675.1"/>
</dbReference>
<feature type="signal peptide" evidence="2">
    <location>
        <begin position="1"/>
        <end position="19"/>
    </location>
</feature>
<evidence type="ECO:0000313" key="3">
    <source>
        <dbReference type="EnsemblMetazoa" id="XP_022651410"/>
    </source>
</evidence>
<dbReference type="EnsemblMetazoa" id="XM_022795675">
    <property type="protein sequence ID" value="XP_022651410"/>
    <property type="gene ID" value="LOC111246306"/>
</dbReference>
<dbReference type="OrthoDB" id="6516934at2759"/>
<keyword evidence="2" id="KW-0732">Signal</keyword>
<feature type="region of interest" description="Disordered" evidence="1">
    <location>
        <begin position="108"/>
        <end position="180"/>
    </location>
</feature>